<evidence type="ECO:0000313" key="15">
    <source>
        <dbReference type="Ensembl" id="ENSEASP00005055479.1"/>
    </source>
</evidence>
<keyword evidence="5" id="KW-0130">Cell adhesion</keyword>
<dbReference type="GO" id="GO:0007159">
    <property type="term" value="P:leukocyte cell-cell adhesion"/>
    <property type="evidence" value="ECO:0007669"/>
    <property type="project" value="TreeGrafter"/>
</dbReference>
<evidence type="ECO:0000256" key="1">
    <source>
        <dbReference type="ARBA" id="ARBA00004401"/>
    </source>
</evidence>
<keyword evidence="16" id="KW-1185">Reference proteome</keyword>
<dbReference type="GO" id="GO:0005886">
    <property type="term" value="C:plasma membrane"/>
    <property type="evidence" value="ECO:0007669"/>
    <property type="project" value="UniProtKB-SubCell"/>
</dbReference>
<reference evidence="15" key="2">
    <citation type="submission" date="2025-08" db="UniProtKB">
        <authorList>
            <consortium name="Ensembl"/>
        </authorList>
    </citation>
    <scope>IDENTIFICATION</scope>
</reference>
<feature type="transmembrane region" description="Helical" evidence="14">
    <location>
        <begin position="38"/>
        <end position="62"/>
    </location>
</feature>
<evidence type="ECO:0000256" key="7">
    <source>
        <dbReference type="ARBA" id="ARBA00022989"/>
    </source>
</evidence>
<evidence type="ECO:0000256" key="11">
    <source>
        <dbReference type="ARBA" id="ARBA00023180"/>
    </source>
</evidence>
<dbReference type="GO" id="GO:0043235">
    <property type="term" value="C:receptor complex"/>
    <property type="evidence" value="ECO:0007669"/>
    <property type="project" value="TreeGrafter"/>
</dbReference>
<gene>
    <name evidence="15" type="primary">OLR1</name>
</gene>
<keyword evidence="8 14" id="KW-0472">Membrane</keyword>
<keyword evidence="12" id="KW-0175">Coiled coil</keyword>
<dbReference type="GO" id="GO:0005041">
    <property type="term" value="F:low-density lipoprotein particle receptor activity"/>
    <property type="evidence" value="ECO:0007669"/>
    <property type="project" value="TreeGrafter"/>
</dbReference>
<dbReference type="Proteomes" id="UP000694387">
    <property type="component" value="Chromosome 22"/>
</dbReference>
<proteinExistence type="predicted"/>
<reference evidence="15 16" key="1">
    <citation type="journal article" date="2020" name="Nat. Commun.">
        <title>Donkey genomes provide new insights into domestication and selection for coat color.</title>
        <authorList>
            <person name="Wang"/>
            <person name="C."/>
            <person name="Li"/>
            <person name="H."/>
            <person name="Guo"/>
            <person name="Y."/>
            <person name="Huang"/>
            <person name="J."/>
            <person name="Sun"/>
            <person name="Y."/>
            <person name="Min"/>
            <person name="J."/>
            <person name="Wang"/>
            <person name="J."/>
            <person name="Fang"/>
            <person name="X."/>
            <person name="Zhao"/>
            <person name="Z."/>
            <person name="Wang"/>
            <person name="S."/>
            <person name="Zhang"/>
            <person name="Y."/>
            <person name="Liu"/>
            <person name="Q."/>
            <person name="Jiang"/>
            <person name="Q."/>
            <person name="Wang"/>
            <person name="X."/>
            <person name="Guo"/>
            <person name="Y."/>
            <person name="Yang"/>
            <person name="C."/>
            <person name="Wang"/>
            <person name="Y."/>
            <person name="Tian"/>
            <person name="F."/>
            <person name="Zhuang"/>
            <person name="G."/>
            <person name="Fan"/>
            <person name="Y."/>
            <person name="Gao"/>
            <person name="Q."/>
            <person name="Li"/>
            <person name="Y."/>
            <person name="Ju"/>
            <person name="Z."/>
            <person name="Li"/>
            <person name="J."/>
            <person name="Li"/>
            <person name="R."/>
            <person name="Hou"/>
            <person name="M."/>
            <person name="Yang"/>
            <person name="G."/>
            <person name="Liu"/>
            <person name="G."/>
            <person name="Liu"/>
            <person name="W."/>
            <person name="Guo"/>
            <person name="J."/>
            <person name="Pan"/>
            <person name="S."/>
            <person name="Fan"/>
            <person name="G."/>
            <person name="Zhang"/>
            <person name="W."/>
            <person name="Zhang"/>
            <person name="R."/>
            <person name="Yu"/>
            <person name="J."/>
            <person name="Zhang"/>
            <person name="X."/>
            <person name="Yin"/>
            <person name="Q."/>
            <person name="Ji"/>
            <person name="C."/>
            <person name="Jin"/>
            <person name="Y."/>
            <person name="Yue"/>
            <person name="G."/>
            <person name="Liu"/>
            <person name="M."/>
            <person name="Xu"/>
            <person name="J."/>
            <person name="Liu"/>
            <person name="S."/>
            <person name="Jordana"/>
            <person name="J."/>
            <person name="Noce"/>
            <person name="A."/>
            <person name="Amills"/>
            <person name="M."/>
            <person name="Wu"/>
            <person name="D.D."/>
            <person name="Li"/>
            <person name="S."/>
            <person name="Zhou"/>
            <person name="X. and Zhong"/>
            <person name="J."/>
        </authorList>
    </citation>
    <scope>NUCLEOTIDE SEQUENCE [LARGE SCALE GENOMIC DNA]</scope>
</reference>
<evidence type="ECO:0000256" key="6">
    <source>
        <dbReference type="ARBA" id="ARBA00022968"/>
    </source>
</evidence>
<dbReference type="PANTHER" id="PTHR47298">
    <property type="entry name" value="OXIDIZED LOW-DENSITY LIPOPROTEIN RECEPTOR 1"/>
    <property type="match status" value="1"/>
</dbReference>
<name>A0A9L0JQJ8_EQUAS</name>
<organism evidence="15 16">
    <name type="scientific">Equus asinus</name>
    <name type="common">Donkey</name>
    <name type="synonym">Equus africanus asinus</name>
    <dbReference type="NCBI Taxonomy" id="9793"/>
    <lineage>
        <taxon>Eukaryota</taxon>
        <taxon>Metazoa</taxon>
        <taxon>Chordata</taxon>
        <taxon>Craniata</taxon>
        <taxon>Vertebrata</taxon>
        <taxon>Euteleostomi</taxon>
        <taxon>Mammalia</taxon>
        <taxon>Eutheria</taxon>
        <taxon>Laurasiatheria</taxon>
        <taxon>Perissodactyla</taxon>
        <taxon>Equidae</taxon>
        <taxon>Equus</taxon>
    </lineage>
</organism>
<keyword evidence="6" id="KW-0735">Signal-anchor</keyword>
<keyword evidence="2" id="KW-1003">Cell membrane</keyword>
<protein>
    <submittedName>
        <fullName evidence="15">Oxidized low density lipoprotein receptor 1</fullName>
    </submittedName>
</protein>
<feature type="coiled-coil region" evidence="12">
    <location>
        <begin position="61"/>
        <end position="137"/>
    </location>
</feature>
<evidence type="ECO:0000256" key="2">
    <source>
        <dbReference type="ARBA" id="ARBA00022475"/>
    </source>
</evidence>
<dbReference type="GeneTree" id="ENSGT00940000161941"/>
<keyword evidence="9" id="KW-1015">Disulfide bond</keyword>
<accession>A0A9L0JQJ8</accession>
<comment type="subcellular location">
    <subcellularLocation>
        <location evidence="1">Cell membrane</location>
        <topology evidence="1">Single-pass type II membrane protein</topology>
    </subcellularLocation>
</comment>
<feature type="compositionally biased region" description="Basic and acidic residues" evidence="13">
    <location>
        <begin position="8"/>
        <end position="24"/>
    </location>
</feature>
<keyword evidence="4" id="KW-0391">Immunity</keyword>
<dbReference type="PANTHER" id="PTHR47298:SF1">
    <property type="entry name" value="OXIDIZED LOW-DENSITY LIPOPROTEIN RECEPTOR 1"/>
    <property type="match status" value="1"/>
</dbReference>
<evidence type="ECO:0000313" key="16">
    <source>
        <dbReference type="Proteomes" id="UP000694387"/>
    </source>
</evidence>
<sequence length="185" mass="20867">MNLEMTFDDLKSKTVKDQPEQKANGEKAKGLQFLSSRWWCPVSVTLGILCLGLLVTIIMLIMQLSQVSDDLQQQQANLTQQEHILEGQILARRQAEKSSQESQRELKDMIETLAHKLDEKSKELMELRLQNLNLQEALKKAANFSGIHQASKCPFQFPILDGTVSEETQPPMALGGRFSFEAPLV</sequence>
<reference evidence="15" key="3">
    <citation type="submission" date="2025-09" db="UniProtKB">
        <authorList>
            <consortium name="Ensembl"/>
        </authorList>
    </citation>
    <scope>IDENTIFICATION</scope>
</reference>
<dbReference type="Ensembl" id="ENSEAST00005044796.1">
    <property type="protein sequence ID" value="ENSEASP00005055479.1"/>
    <property type="gene ID" value="ENSEASG00005024077.1"/>
</dbReference>
<evidence type="ECO:0000256" key="5">
    <source>
        <dbReference type="ARBA" id="ARBA00022889"/>
    </source>
</evidence>
<evidence type="ECO:0000256" key="13">
    <source>
        <dbReference type="SAM" id="MobiDB-lite"/>
    </source>
</evidence>
<evidence type="ECO:0000256" key="3">
    <source>
        <dbReference type="ARBA" id="ARBA00022692"/>
    </source>
</evidence>
<keyword evidence="3 14" id="KW-0812">Transmembrane</keyword>
<evidence type="ECO:0000256" key="8">
    <source>
        <dbReference type="ARBA" id="ARBA00023136"/>
    </source>
</evidence>
<evidence type="ECO:0000256" key="14">
    <source>
        <dbReference type="SAM" id="Phobius"/>
    </source>
</evidence>
<feature type="region of interest" description="Disordered" evidence="13">
    <location>
        <begin position="1"/>
        <end position="24"/>
    </location>
</feature>
<evidence type="ECO:0000256" key="12">
    <source>
        <dbReference type="SAM" id="Coils"/>
    </source>
</evidence>
<keyword evidence="7 14" id="KW-1133">Transmembrane helix</keyword>
<dbReference type="InterPro" id="IPR052332">
    <property type="entry name" value="OxLDL_rcpt1-like"/>
</dbReference>
<evidence type="ECO:0000256" key="4">
    <source>
        <dbReference type="ARBA" id="ARBA00022859"/>
    </source>
</evidence>
<keyword evidence="11" id="KW-0325">Glycoprotein</keyword>
<dbReference type="GO" id="GO:0002376">
    <property type="term" value="P:immune system process"/>
    <property type="evidence" value="ECO:0007669"/>
    <property type="project" value="UniProtKB-KW"/>
</dbReference>
<dbReference type="AlphaFoldDB" id="A0A9L0JQJ8"/>
<evidence type="ECO:0000256" key="10">
    <source>
        <dbReference type="ARBA" id="ARBA00023170"/>
    </source>
</evidence>
<evidence type="ECO:0000256" key="9">
    <source>
        <dbReference type="ARBA" id="ARBA00023157"/>
    </source>
</evidence>
<dbReference type="GO" id="GO:0042157">
    <property type="term" value="P:lipoprotein metabolic process"/>
    <property type="evidence" value="ECO:0007669"/>
    <property type="project" value="TreeGrafter"/>
</dbReference>
<keyword evidence="10" id="KW-0675">Receptor</keyword>